<feature type="domain" description="HTH tetR-type" evidence="5">
    <location>
        <begin position="2"/>
        <end position="62"/>
    </location>
</feature>
<feature type="DNA-binding region" description="H-T-H motif" evidence="4">
    <location>
        <begin position="25"/>
        <end position="44"/>
    </location>
</feature>
<dbReference type="GO" id="GO:0000976">
    <property type="term" value="F:transcription cis-regulatory region binding"/>
    <property type="evidence" value="ECO:0007669"/>
    <property type="project" value="TreeGrafter"/>
</dbReference>
<dbReference type="EMBL" id="JACHNU010000003">
    <property type="protein sequence ID" value="MBB4662952.1"/>
    <property type="molecule type" value="Genomic_DNA"/>
</dbReference>
<dbReference type="Proteomes" id="UP000585272">
    <property type="component" value="Unassembled WGS sequence"/>
</dbReference>
<dbReference type="SUPFAM" id="SSF46689">
    <property type="entry name" value="Homeodomain-like"/>
    <property type="match status" value="1"/>
</dbReference>
<dbReference type="GO" id="GO:0003700">
    <property type="term" value="F:DNA-binding transcription factor activity"/>
    <property type="evidence" value="ECO:0007669"/>
    <property type="project" value="TreeGrafter"/>
</dbReference>
<dbReference type="Gene3D" id="1.10.10.60">
    <property type="entry name" value="Homeodomain-like"/>
    <property type="match status" value="1"/>
</dbReference>
<dbReference type="Gene3D" id="1.10.357.10">
    <property type="entry name" value="Tetracycline Repressor, domain 2"/>
    <property type="match status" value="1"/>
</dbReference>
<dbReference type="PANTHER" id="PTHR30055">
    <property type="entry name" value="HTH-TYPE TRANSCRIPTIONAL REGULATOR RUTR"/>
    <property type="match status" value="1"/>
</dbReference>
<keyword evidence="1" id="KW-0805">Transcription regulation</keyword>
<evidence type="ECO:0000259" key="5">
    <source>
        <dbReference type="PROSITE" id="PS50977"/>
    </source>
</evidence>
<dbReference type="PANTHER" id="PTHR30055:SF234">
    <property type="entry name" value="HTH-TYPE TRANSCRIPTIONAL REGULATOR BETI"/>
    <property type="match status" value="1"/>
</dbReference>
<dbReference type="InterPro" id="IPR050109">
    <property type="entry name" value="HTH-type_TetR-like_transc_reg"/>
</dbReference>
<comment type="caution">
    <text evidence="6">The sequence shown here is derived from an EMBL/GenBank/DDBJ whole genome shotgun (WGS) entry which is preliminary data.</text>
</comment>
<dbReference type="AlphaFoldDB" id="A0A840IDW0"/>
<keyword evidence="7" id="KW-1185">Reference proteome</keyword>
<evidence type="ECO:0000256" key="4">
    <source>
        <dbReference type="PROSITE-ProRule" id="PRU00335"/>
    </source>
</evidence>
<evidence type="ECO:0000256" key="1">
    <source>
        <dbReference type="ARBA" id="ARBA00023015"/>
    </source>
</evidence>
<name>A0A840IDW0_9ACTN</name>
<evidence type="ECO:0000256" key="2">
    <source>
        <dbReference type="ARBA" id="ARBA00023125"/>
    </source>
</evidence>
<dbReference type="InterPro" id="IPR009057">
    <property type="entry name" value="Homeodomain-like_sf"/>
</dbReference>
<organism evidence="6 7">
    <name type="scientific">Conexibacter arvalis</name>
    <dbReference type="NCBI Taxonomy" id="912552"/>
    <lineage>
        <taxon>Bacteria</taxon>
        <taxon>Bacillati</taxon>
        <taxon>Actinomycetota</taxon>
        <taxon>Thermoleophilia</taxon>
        <taxon>Solirubrobacterales</taxon>
        <taxon>Conexibacteraceae</taxon>
        <taxon>Conexibacter</taxon>
    </lineage>
</organism>
<keyword evidence="2 4" id="KW-0238">DNA-binding</keyword>
<dbReference type="InterPro" id="IPR036271">
    <property type="entry name" value="Tet_transcr_reg_TetR-rel_C_sf"/>
</dbReference>
<protein>
    <submittedName>
        <fullName evidence="6">AcrR family transcriptional regulator</fullName>
    </submittedName>
</protein>
<evidence type="ECO:0000256" key="3">
    <source>
        <dbReference type="ARBA" id="ARBA00023163"/>
    </source>
</evidence>
<dbReference type="Pfam" id="PF00440">
    <property type="entry name" value="TetR_N"/>
    <property type="match status" value="1"/>
</dbReference>
<gene>
    <name evidence="6" type="ORF">BDZ31_002541</name>
</gene>
<dbReference type="PROSITE" id="PS50977">
    <property type="entry name" value="HTH_TETR_2"/>
    <property type="match status" value="1"/>
</dbReference>
<dbReference type="RefSeq" id="WP_183342601.1">
    <property type="nucleotide sequence ID" value="NZ_JACHNU010000003.1"/>
</dbReference>
<proteinExistence type="predicted"/>
<keyword evidence="3" id="KW-0804">Transcription</keyword>
<accession>A0A840IDW0</accession>
<evidence type="ECO:0000313" key="6">
    <source>
        <dbReference type="EMBL" id="MBB4662952.1"/>
    </source>
</evidence>
<evidence type="ECO:0000313" key="7">
    <source>
        <dbReference type="Proteomes" id="UP000585272"/>
    </source>
</evidence>
<dbReference type="InterPro" id="IPR001647">
    <property type="entry name" value="HTH_TetR"/>
</dbReference>
<reference evidence="6 7" key="1">
    <citation type="submission" date="2020-08" db="EMBL/GenBank/DDBJ databases">
        <title>Genomic Encyclopedia of Archaeal and Bacterial Type Strains, Phase II (KMG-II): from individual species to whole genera.</title>
        <authorList>
            <person name="Goeker M."/>
        </authorList>
    </citation>
    <scope>NUCLEOTIDE SEQUENCE [LARGE SCALE GENOMIC DNA]</scope>
    <source>
        <strain evidence="6 7">DSM 23288</strain>
    </source>
</reference>
<dbReference type="SUPFAM" id="SSF48498">
    <property type="entry name" value="Tetracyclin repressor-like, C-terminal domain"/>
    <property type="match status" value="1"/>
</dbReference>
<sequence length="190" mass="20625">MSNVDERIRAAGRRAFARWGYAGATVERIAGEAGLSRVTLHRRGIDRDVVLAALAEEADDAYRRAMWPALTGSGSGRERIEQALAALCAAAEAELEVLLALRGRRDAIFHDDSPSGTRAAFVEPLARLLRDGAADGSLHAFDDPDTAATVLFNQVGTTYLHLRSDHRWEAERCRDALLDLTLRGLVSGST</sequence>